<dbReference type="InterPro" id="IPR016132">
    <property type="entry name" value="Phyto_chromo_attachment"/>
</dbReference>
<keyword evidence="9" id="KW-0418">Kinase</keyword>
<gene>
    <name evidence="21" type="ORF">PCC6912_34550</name>
</gene>
<feature type="domain" description="Phytochrome chromophore attachment site" evidence="17">
    <location>
        <begin position="42"/>
        <end position="201"/>
    </location>
</feature>
<evidence type="ECO:0000256" key="8">
    <source>
        <dbReference type="ARBA" id="ARBA00022741"/>
    </source>
</evidence>
<evidence type="ECO:0000256" key="5">
    <source>
        <dbReference type="ARBA" id="ARBA00022553"/>
    </source>
</evidence>
<evidence type="ECO:0000259" key="17">
    <source>
        <dbReference type="PROSITE" id="PS50046"/>
    </source>
</evidence>
<comment type="similarity">
    <text evidence="3">In the N-terminal section; belongs to the phytochrome family.</text>
</comment>
<dbReference type="InterPro" id="IPR036890">
    <property type="entry name" value="HATPase_C_sf"/>
</dbReference>
<dbReference type="GO" id="GO:0016020">
    <property type="term" value="C:membrane"/>
    <property type="evidence" value="ECO:0007669"/>
    <property type="project" value="UniProtKB-SubCell"/>
</dbReference>
<keyword evidence="8" id="KW-0547">Nucleotide-binding</keyword>
<comment type="subcellular location">
    <subcellularLocation>
        <location evidence="2">Membrane</location>
        <topology evidence="2">Multi-pass membrane protein</topology>
    </subcellularLocation>
</comment>
<evidence type="ECO:0000256" key="4">
    <source>
        <dbReference type="ARBA" id="ARBA00012438"/>
    </source>
</evidence>
<dbReference type="GO" id="GO:0030295">
    <property type="term" value="F:protein kinase activator activity"/>
    <property type="evidence" value="ECO:0007669"/>
    <property type="project" value="TreeGrafter"/>
</dbReference>
<evidence type="ECO:0000256" key="16">
    <source>
        <dbReference type="SAM" id="MobiDB-lite"/>
    </source>
</evidence>
<dbReference type="InterPro" id="IPR004358">
    <property type="entry name" value="Sig_transdc_His_kin-like_C"/>
</dbReference>
<dbReference type="PANTHER" id="PTHR42878:SF7">
    <property type="entry name" value="SENSOR HISTIDINE KINASE GLRK"/>
    <property type="match status" value="1"/>
</dbReference>
<dbReference type="Gene3D" id="1.10.287.130">
    <property type="match status" value="1"/>
</dbReference>
<dbReference type="SUPFAM" id="SSF55781">
    <property type="entry name" value="GAF domain-like"/>
    <property type="match status" value="2"/>
</dbReference>
<evidence type="ECO:0000259" key="19">
    <source>
        <dbReference type="PROSITE" id="PS50112"/>
    </source>
</evidence>
<comment type="caution">
    <text evidence="21">The sequence shown here is derived from an EMBL/GenBank/DDBJ whole genome shotgun (WGS) entry which is preliminary data.</text>
</comment>
<dbReference type="NCBIfam" id="TIGR00229">
    <property type="entry name" value="sensory_box"/>
    <property type="match status" value="1"/>
</dbReference>
<dbReference type="Pfam" id="PF01590">
    <property type="entry name" value="GAF"/>
    <property type="match status" value="1"/>
</dbReference>
<dbReference type="SUPFAM" id="SSF55785">
    <property type="entry name" value="PYP-like sensor domain (PAS domain)"/>
    <property type="match status" value="1"/>
</dbReference>
<evidence type="ECO:0000259" key="18">
    <source>
        <dbReference type="PROSITE" id="PS50109"/>
    </source>
</evidence>
<dbReference type="CDD" id="cd00082">
    <property type="entry name" value="HisKA"/>
    <property type="match status" value="1"/>
</dbReference>
<dbReference type="Pfam" id="PF02518">
    <property type="entry name" value="HATPase_c"/>
    <property type="match status" value="1"/>
</dbReference>
<dbReference type="PROSITE" id="PS50112">
    <property type="entry name" value="PAS"/>
    <property type="match status" value="1"/>
</dbReference>
<feature type="region of interest" description="Disordered" evidence="16">
    <location>
        <begin position="273"/>
        <end position="304"/>
    </location>
</feature>
<dbReference type="PRINTS" id="PR00344">
    <property type="entry name" value="BCTRLSENSOR"/>
</dbReference>
<dbReference type="SMART" id="SM00086">
    <property type="entry name" value="PAC"/>
    <property type="match status" value="1"/>
</dbReference>
<dbReference type="Gene3D" id="3.30.450.20">
    <property type="entry name" value="PAS domain"/>
    <property type="match status" value="1"/>
</dbReference>
<evidence type="ECO:0000256" key="2">
    <source>
        <dbReference type="ARBA" id="ARBA00004141"/>
    </source>
</evidence>
<dbReference type="InterPro" id="IPR050351">
    <property type="entry name" value="BphY/WalK/GraS-like"/>
</dbReference>
<dbReference type="FunFam" id="3.30.565.10:FF:000006">
    <property type="entry name" value="Sensor histidine kinase WalK"/>
    <property type="match status" value="1"/>
</dbReference>
<comment type="catalytic activity">
    <reaction evidence="1">
        <text>ATP + protein L-histidine = ADP + protein N-phospho-L-histidine.</text>
        <dbReference type="EC" id="2.7.13.3"/>
    </reaction>
</comment>
<evidence type="ECO:0000256" key="9">
    <source>
        <dbReference type="ARBA" id="ARBA00022777"/>
    </source>
</evidence>
<evidence type="ECO:0000256" key="15">
    <source>
        <dbReference type="SAM" id="Coils"/>
    </source>
</evidence>
<dbReference type="InterPro" id="IPR013515">
    <property type="entry name" value="Phytochrome_cen-reg"/>
</dbReference>
<dbReference type="AlphaFoldDB" id="A0A3S0ZSC5"/>
<dbReference type="Proteomes" id="UP000268857">
    <property type="component" value="Unassembled WGS sequence"/>
</dbReference>
<evidence type="ECO:0000256" key="1">
    <source>
        <dbReference type="ARBA" id="ARBA00000085"/>
    </source>
</evidence>
<dbReference type="PROSITE" id="PS50113">
    <property type="entry name" value="PAC"/>
    <property type="match status" value="1"/>
</dbReference>
<dbReference type="SMART" id="SM00065">
    <property type="entry name" value="GAF"/>
    <property type="match status" value="2"/>
</dbReference>
<dbReference type="InterPro" id="IPR001610">
    <property type="entry name" value="PAC"/>
</dbReference>
<keyword evidence="10" id="KW-0067">ATP-binding</keyword>
<dbReference type="STRING" id="211165.GCA_000317285_00852"/>
<evidence type="ECO:0000259" key="20">
    <source>
        <dbReference type="PROSITE" id="PS50113"/>
    </source>
</evidence>
<feature type="domain" description="PAC" evidence="20">
    <location>
        <begin position="591"/>
        <end position="642"/>
    </location>
</feature>
<dbReference type="SUPFAM" id="SSF47384">
    <property type="entry name" value="Homodimeric domain of signal transducing histidine kinase"/>
    <property type="match status" value="1"/>
</dbReference>
<dbReference type="InterPro" id="IPR003594">
    <property type="entry name" value="HATPase_dom"/>
</dbReference>
<keyword evidence="22" id="KW-1185">Reference proteome</keyword>
<dbReference type="PANTHER" id="PTHR42878">
    <property type="entry name" value="TWO-COMPONENT HISTIDINE KINASE"/>
    <property type="match status" value="1"/>
</dbReference>
<evidence type="ECO:0000256" key="6">
    <source>
        <dbReference type="ARBA" id="ARBA00022679"/>
    </source>
</evidence>
<evidence type="ECO:0000256" key="13">
    <source>
        <dbReference type="ARBA" id="ARBA00023136"/>
    </source>
</evidence>
<dbReference type="GO" id="GO:0000156">
    <property type="term" value="F:phosphorelay response regulator activity"/>
    <property type="evidence" value="ECO:0007669"/>
    <property type="project" value="TreeGrafter"/>
</dbReference>
<accession>A0A3S0ZSC5</accession>
<keyword evidence="7" id="KW-0812">Transmembrane</keyword>
<dbReference type="Pfam" id="PF00360">
    <property type="entry name" value="PHY"/>
    <property type="match status" value="1"/>
</dbReference>
<dbReference type="SUPFAM" id="SSF55874">
    <property type="entry name" value="ATPase domain of HSP90 chaperone/DNA topoisomerase II/histidine kinase"/>
    <property type="match status" value="1"/>
</dbReference>
<dbReference type="InterPro" id="IPR003018">
    <property type="entry name" value="GAF"/>
</dbReference>
<dbReference type="Pfam" id="PF00512">
    <property type="entry name" value="HisKA"/>
    <property type="match status" value="1"/>
</dbReference>
<reference evidence="21 22" key="1">
    <citation type="journal article" date="2019" name="Genome Biol. Evol.">
        <title>Day and night: Metabolic profiles and evolutionary relationships of six axenic non-marine cyanobacteria.</title>
        <authorList>
            <person name="Will S.E."/>
            <person name="Henke P."/>
            <person name="Boedeker C."/>
            <person name="Huang S."/>
            <person name="Brinkmann H."/>
            <person name="Rohde M."/>
            <person name="Jarek M."/>
            <person name="Friedl T."/>
            <person name="Seufert S."/>
            <person name="Schumacher M."/>
            <person name="Overmann J."/>
            <person name="Neumann-Schaal M."/>
            <person name="Petersen J."/>
        </authorList>
    </citation>
    <scope>NUCLEOTIDE SEQUENCE [LARGE SCALE GENOMIC DNA]</scope>
    <source>
        <strain evidence="21 22">PCC 6912</strain>
    </source>
</reference>
<dbReference type="GO" id="GO:0000155">
    <property type="term" value="F:phosphorelay sensor kinase activity"/>
    <property type="evidence" value="ECO:0007669"/>
    <property type="project" value="InterPro"/>
</dbReference>
<keyword evidence="15" id="KW-0175">Coiled coil</keyword>
<dbReference type="CDD" id="cd16922">
    <property type="entry name" value="HATPase_EvgS-ArcB-TorS-like"/>
    <property type="match status" value="1"/>
</dbReference>
<dbReference type="InterPro" id="IPR000014">
    <property type="entry name" value="PAS"/>
</dbReference>
<comment type="function">
    <text evidence="14">Photoreceptor which exists in two forms that are reversibly interconvertible by light: the R form that absorbs maximally in the red region of the spectrum and the FR form that absorbs maximally in the far-red region.</text>
</comment>
<feature type="coiled-coil region" evidence="15">
    <location>
        <begin position="442"/>
        <end position="515"/>
    </location>
</feature>
<name>A0A3S0ZSC5_CHLFR</name>
<dbReference type="GO" id="GO:0006355">
    <property type="term" value="P:regulation of DNA-templated transcription"/>
    <property type="evidence" value="ECO:0007669"/>
    <property type="project" value="InterPro"/>
</dbReference>
<evidence type="ECO:0000313" key="21">
    <source>
        <dbReference type="EMBL" id="RUR78690.1"/>
    </source>
</evidence>
<dbReference type="Gene3D" id="3.30.450.40">
    <property type="match status" value="2"/>
</dbReference>
<dbReference type="InterPro" id="IPR000700">
    <property type="entry name" value="PAS-assoc_C"/>
</dbReference>
<dbReference type="GO" id="GO:0007234">
    <property type="term" value="P:osmosensory signaling via phosphorelay pathway"/>
    <property type="evidence" value="ECO:0007669"/>
    <property type="project" value="TreeGrafter"/>
</dbReference>
<dbReference type="PROSITE" id="PS50046">
    <property type="entry name" value="PHYTOCHROME_2"/>
    <property type="match status" value="1"/>
</dbReference>
<dbReference type="CDD" id="cd00130">
    <property type="entry name" value="PAS"/>
    <property type="match status" value="1"/>
</dbReference>
<dbReference type="InterPro" id="IPR029016">
    <property type="entry name" value="GAF-like_dom_sf"/>
</dbReference>
<protein>
    <recommendedName>
        <fullName evidence="4">histidine kinase</fullName>
        <ecNumber evidence="4">2.7.13.3</ecNumber>
    </recommendedName>
</protein>
<proteinExistence type="inferred from homology"/>
<organism evidence="21 22">
    <name type="scientific">Chlorogloeopsis fritschii PCC 6912</name>
    <dbReference type="NCBI Taxonomy" id="211165"/>
    <lineage>
        <taxon>Bacteria</taxon>
        <taxon>Bacillati</taxon>
        <taxon>Cyanobacteriota</taxon>
        <taxon>Cyanophyceae</taxon>
        <taxon>Nostocales</taxon>
        <taxon>Chlorogloeopsidaceae</taxon>
        <taxon>Chlorogloeopsis</taxon>
    </lineage>
</organism>
<dbReference type="InterPro" id="IPR003661">
    <property type="entry name" value="HisK_dim/P_dom"/>
</dbReference>
<evidence type="ECO:0000256" key="7">
    <source>
        <dbReference type="ARBA" id="ARBA00022692"/>
    </source>
</evidence>
<evidence type="ECO:0000256" key="11">
    <source>
        <dbReference type="ARBA" id="ARBA00022989"/>
    </source>
</evidence>
<dbReference type="EC" id="2.7.13.3" evidence="4"/>
<dbReference type="EMBL" id="RSCJ01000014">
    <property type="protein sequence ID" value="RUR78690.1"/>
    <property type="molecule type" value="Genomic_DNA"/>
</dbReference>
<dbReference type="SMART" id="SM00387">
    <property type="entry name" value="HATPase_c"/>
    <property type="match status" value="1"/>
</dbReference>
<dbReference type="InterPro" id="IPR005467">
    <property type="entry name" value="His_kinase_dom"/>
</dbReference>
<dbReference type="GO" id="GO:0009584">
    <property type="term" value="P:detection of visible light"/>
    <property type="evidence" value="ECO:0007669"/>
    <property type="project" value="InterPro"/>
</dbReference>
<feature type="domain" description="PAS" evidence="19">
    <location>
        <begin position="519"/>
        <end position="556"/>
    </location>
</feature>
<keyword evidence="11" id="KW-1133">Transmembrane helix</keyword>
<dbReference type="SMR" id="A0A3S0ZSC5"/>
<dbReference type="FunFam" id="1.10.287.130:FF:000001">
    <property type="entry name" value="Two-component sensor histidine kinase"/>
    <property type="match status" value="1"/>
</dbReference>
<keyword evidence="12" id="KW-0902">Two-component regulatory system</keyword>
<dbReference type="InterPro" id="IPR035965">
    <property type="entry name" value="PAS-like_dom_sf"/>
</dbReference>
<dbReference type="Gene3D" id="3.30.565.10">
    <property type="entry name" value="Histidine kinase-like ATPase, C-terminal domain"/>
    <property type="match status" value="1"/>
</dbReference>
<keyword evidence="5" id="KW-0597">Phosphoprotein</keyword>
<feature type="domain" description="Histidine kinase" evidence="18">
    <location>
        <begin position="646"/>
        <end position="882"/>
    </location>
</feature>
<evidence type="ECO:0000256" key="10">
    <source>
        <dbReference type="ARBA" id="ARBA00022840"/>
    </source>
</evidence>
<sequence length="882" mass="99761">MMPSNNPHSKALNDTSNAGEKQITSLEVLLYRMMNRIRQSVELPAILSVTVAEIRGFLETDRVKIYRFDTDGSGEVVAESVNEERLPSLLGQHFPAEDIPSEARELFLLARQRSIVDVAAQQIGLSPVPEAEESIELKHDIRFRAVDSCHVKYLTSMGVQSSLVVPILHREHLWGLLVSHHSLPRQVTEQELQVVQLVADQLSIAIAQAILLEQSRLQAQQEATINRVAKLLHSMTEMQLQQALELTVSALQGAGGRICITPQNPAEKTQLFTTGKQPISAVKDNSGRNEQGEQSSPNSPVPDLLEEHPSWREWLRMEATVAEGKQVWAVDDLYQAALQSDLAQMFLGAGIRSLLIIGLQYRQHFLGYLSIFRDEIDIETIWARRPDRNDQRHLYPIISFETWRELKRGQAQPWQATEIELAQALASHFAMAIHQYQLYQQVHALNADLQCDIEERKQAEKKISALNAELEQRVHERTAELRRANRRLLQEISERERALRDRKQTQASLERLSRQSELILNSAGEGIYGLNCQGKITFVNPAAARMLGYTVKELINLFMHEIVKHSRPDGIRYFFEDNPIYATLQDGTVQHITDDIFYRRDGSKFPVEYVSTPIREQKTIVGAVVIFKDITERQIIERMKDEFVSVVSHELRTPLTSIRSALGLLARGSLNNQPEKSQRMLEIAFDNTNRLVRLINDILDIERINSGKVTMHKQTCNAADLMIQAVDEMRAMAEKAEIHLELTPASVELWADPDRIIQTITNLLSNAIKFSPPGSTVWLSVELQKEGEMKKVGDVEENKLITSSSPHLLFQIQDQGRGIPEDKLETIFDRFQQVDASNSRHQGGTGLGLAICRSIIQQHGGKIWAESSLGKGSTFYFTLPIS</sequence>
<dbReference type="SMART" id="SM00388">
    <property type="entry name" value="HisKA"/>
    <property type="match status" value="1"/>
</dbReference>
<dbReference type="SMART" id="SM00091">
    <property type="entry name" value="PAS"/>
    <property type="match status" value="1"/>
</dbReference>
<evidence type="ECO:0000256" key="3">
    <source>
        <dbReference type="ARBA" id="ARBA00006402"/>
    </source>
</evidence>
<evidence type="ECO:0000313" key="22">
    <source>
        <dbReference type="Proteomes" id="UP000268857"/>
    </source>
</evidence>
<dbReference type="GO" id="GO:0005524">
    <property type="term" value="F:ATP binding"/>
    <property type="evidence" value="ECO:0007669"/>
    <property type="project" value="UniProtKB-KW"/>
</dbReference>
<keyword evidence="13" id="KW-0472">Membrane</keyword>
<keyword evidence="6" id="KW-0808">Transferase</keyword>
<dbReference type="Pfam" id="PF13426">
    <property type="entry name" value="PAS_9"/>
    <property type="match status" value="1"/>
</dbReference>
<evidence type="ECO:0000256" key="14">
    <source>
        <dbReference type="ARBA" id="ARBA00055745"/>
    </source>
</evidence>
<dbReference type="InterPro" id="IPR036097">
    <property type="entry name" value="HisK_dim/P_sf"/>
</dbReference>
<evidence type="ECO:0000256" key="12">
    <source>
        <dbReference type="ARBA" id="ARBA00023012"/>
    </source>
</evidence>
<dbReference type="PROSITE" id="PS50109">
    <property type="entry name" value="HIS_KIN"/>
    <property type="match status" value="1"/>
</dbReference>